<accession>A0A094YHN3</accession>
<proteinExistence type="predicted"/>
<dbReference type="EMBL" id="JOKM01000112">
    <property type="protein sequence ID" value="KGB20827.1"/>
    <property type="molecule type" value="Genomic_DNA"/>
</dbReference>
<keyword evidence="2" id="KW-1185">Reference proteome</keyword>
<dbReference type="PATRIC" id="fig|104102.7.peg.3383"/>
<gene>
    <name evidence="1" type="ORF">AtDm6_3430</name>
</gene>
<evidence type="ECO:0000313" key="1">
    <source>
        <dbReference type="EMBL" id="KGB20827.1"/>
    </source>
</evidence>
<dbReference type="STRING" id="104102.AtDm6_3430"/>
<name>A0A094YHN3_9PROT</name>
<evidence type="ECO:0000313" key="2">
    <source>
        <dbReference type="Proteomes" id="UP000029448"/>
    </source>
</evidence>
<reference evidence="1 2" key="1">
    <citation type="submission" date="2014-06" db="EMBL/GenBank/DDBJ databases">
        <title>Functional and comparative genomic analyses of the Drosophila gut microbiota identify candidate symbiosis factors.</title>
        <authorList>
            <person name="Newell P.D."/>
            <person name="Chaston J.M."/>
            <person name="Douglas A.E."/>
        </authorList>
    </citation>
    <scope>NUCLEOTIDE SEQUENCE [LARGE SCALE GENOMIC DNA]</scope>
    <source>
        <strain evidence="1 2">DmCS_006</strain>
    </source>
</reference>
<comment type="caution">
    <text evidence="1">The sequence shown here is derived from an EMBL/GenBank/DDBJ whole genome shotgun (WGS) entry which is preliminary data.</text>
</comment>
<dbReference type="AlphaFoldDB" id="A0A094YHN3"/>
<sequence length="65" mass="7182">MSIFSARKVPCCRLLLPRIDLRQHAPNQGAAVFVSVLSQLAYRGHIKRSEKDILPCHSPKNGGSL</sequence>
<dbReference type="Proteomes" id="UP000029448">
    <property type="component" value="Unassembled WGS sequence"/>
</dbReference>
<protein>
    <submittedName>
        <fullName evidence="1">Uncharacterized protein</fullName>
    </submittedName>
</protein>
<organism evidence="1 2">
    <name type="scientific">Acetobacter tropicalis</name>
    <dbReference type="NCBI Taxonomy" id="104102"/>
    <lineage>
        <taxon>Bacteria</taxon>
        <taxon>Pseudomonadati</taxon>
        <taxon>Pseudomonadota</taxon>
        <taxon>Alphaproteobacteria</taxon>
        <taxon>Acetobacterales</taxon>
        <taxon>Acetobacteraceae</taxon>
        <taxon>Acetobacter</taxon>
    </lineage>
</organism>